<comment type="caution">
    <text evidence="1">The sequence shown here is derived from an EMBL/GenBank/DDBJ whole genome shotgun (WGS) entry which is preliminary data.</text>
</comment>
<evidence type="ECO:0000313" key="1">
    <source>
        <dbReference type="EMBL" id="TFY65288.1"/>
    </source>
</evidence>
<evidence type="ECO:0000313" key="2">
    <source>
        <dbReference type="Proteomes" id="UP000298390"/>
    </source>
</evidence>
<accession>A0A4Y9YUC3</accession>
<sequence length="281" mass="32314">MTSVSSRSSSTSSTDHPVPAKPTWLPEITSAAELVHLGTLYLSFFLYTHCPARWLPEKVLSETLTIPRHLHPQDTAIRAWLYGWACYVEQHRRAPEEVAADSWHWAMELMFWPGRPLTGKNAVEFAWNRRVIPQQPGWSPDGSLKIGDVRRKWGMETMVFVEWNPHRYCLWPSIDGETISPIAVRHLLSTREEWPYFRVIERISDERRAIRTHRAALLAPATAPLHMRLHLRAQHAARRIAQAWFAFRRRIRACSRSSFAFVAAPFAREPYAGLTSLSASA</sequence>
<reference evidence="1 2" key="1">
    <citation type="submission" date="2019-01" db="EMBL/GenBank/DDBJ databases">
        <title>Genome sequencing of the rare red list fungi Fomitopsis rosea.</title>
        <authorList>
            <person name="Buettner E."/>
            <person name="Kellner H."/>
        </authorList>
    </citation>
    <scope>NUCLEOTIDE SEQUENCE [LARGE SCALE GENOMIC DNA]</scope>
    <source>
        <strain evidence="1 2">DSM 105464</strain>
    </source>
</reference>
<dbReference type="AlphaFoldDB" id="A0A4Y9YUC3"/>
<protein>
    <submittedName>
        <fullName evidence="1">Uncharacterized protein</fullName>
    </submittedName>
</protein>
<dbReference type="EMBL" id="SEKV01000073">
    <property type="protein sequence ID" value="TFY65288.1"/>
    <property type="molecule type" value="Genomic_DNA"/>
</dbReference>
<dbReference type="Proteomes" id="UP000298390">
    <property type="component" value="Unassembled WGS sequence"/>
</dbReference>
<organism evidence="1 2">
    <name type="scientific">Rhodofomes roseus</name>
    <dbReference type="NCBI Taxonomy" id="34475"/>
    <lineage>
        <taxon>Eukaryota</taxon>
        <taxon>Fungi</taxon>
        <taxon>Dikarya</taxon>
        <taxon>Basidiomycota</taxon>
        <taxon>Agaricomycotina</taxon>
        <taxon>Agaricomycetes</taxon>
        <taxon>Polyporales</taxon>
        <taxon>Rhodofomes</taxon>
    </lineage>
</organism>
<gene>
    <name evidence="1" type="ORF">EVJ58_g2075</name>
</gene>
<proteinExistence type="predicted"/>
<name>A0A4Y9YUC3_9APHY</name>